<dbReference type="Proteomes" id="UP000537141">
    <property type="component" value="Unassembled WGS sequence"/>
</dbReference>
<accession>A0A7X0NJ76</accession>
<feature type="signal peptide" evidence="7">
    <location>
        <begin position="1"/>
        <end position="27"/>
    </location>
</feature>
<feature type="chain" id="PRO_5030662739" evidence="7">
    <location>
        <begin position="28"/>
        <end position="153"/>
    </location>
</feature>
<name>A0A7X0NJ76_9GAMM</name>
<dbReference type="Gene3D" id="1.20.120.1490">
    <property type="match status" value="1"/>
</dbReference>
<evidence type="ECO:0000256" key="7">
    <source>
        <dbReference type="SAM" id="SignalP"/>
    </source>
</evidence>
<dbReference type="EMBL" id="JACHHU010000029">
    <property type="protein sequence ID" value="MBB6544415.1"/>
    <property type="molecule type" value="Genomic_DNA"/>
</dbReference>
<feature type="region of interest" description="Disordered" evidence="6">
    <location>
        <begin position="134"/>
        <end position="153"/>
    </location>
</feature>
<evidence type="ECO:0000256" key="2">
    <source>
        <dbReference type="ARBA" id="ARBA00008441"/>
    </source>
</evidence>
<feature type="coiled-coil region" evidence="5">
    <location>
        <begin position="68"/>
        <end position="95"/>
    </location>
</feature>
<dbReference type="InterPro" id="IPR052211">
    <property type="entry name" value="Cpx_auxiliary_protein"/>
</dbReference>
<comment type="similarity">
    <text evidence="2">Belongs to the CpxP/Spy family.</text>
</comment>
<dbReference type="PANTHER" id="PTHR38102:SF1">
    <property type="entry name" value="PERIPLASMIC CHAPERONE SPY"/>
    <property type="match status" value="1"/>
</dbReference>
<dbReference type="PANTHER" id="PTHR38102">
    <property type="entry name" value="PERIPLASMIC CHAPERONE SPY"/>
    <property type="match status" value="1"/>
</dbReference>
<protein>
    <submittedName>
        <fullName evidence="8">Spy/CpxP family protein refolding chaperone</fullName>
    </submittedName>
</protein>
<evidence type="ECO:0000256" key="1">
    <source>
        <dbReference type="ARBA" id="ARBA00004418"/>
    </source>
</evidence>
<evidence type="ECO:0000256" key="4">
    <source>
        <dbReference type="ARBA" id="ARBA00022764"/>
    </source>
</evidence>
<keyword evidence="9" id="KW-1185">Reference proteome</keyword>
<comment type="caution">
    <text evidence="8">The sequence shown here is derived from an EMBL/GenBank/DDBJ whole genome shotgun (WGS) entry which is preliminary data.</text>
</comment>
<gene>
    <name evidence="8" type="ORF">HNQ55_002948</name>
</gene>
<dbReference type="GO" id="GO:0030288">
    <property type="term" value="C:outer membrane-bounded periplasmic space"/>
    <property type="evidence" value="ECO:0007669"/>
    <property type="project" value="TreeGrafter"/>
</dbReference>
<proteinExistence type="inferred from homology"/>
<feature type="compositionally biased region" description="Basic residues" evidence="6">
    <location>
        <begin position="144"/>
        <end position="153"/>
    </location>
</feature>
<evidence type="ECO:0000256" key="3">
    <source>
        <dbReference type="ARBA" id="ARBA00022729"/>
    </source>
</evidence>
<dbReference type="RefSeq" id="WP_184425511.1">
    <property type="nucleotide sequence ID" value="NZ_AP027362.1"/>
</dbReference>
<sequence>MKKIVSTGLTAAILALSVSSISFVSNANPHDGFSGKSHGAKQEHRQFKRMAKHLDLTDEQKVLFKSLKETAKENRSAMKEKMQGYKEQMKALISATEFDEQAFLQLHSSYQNTFAEMALIKAKHKHQMMRILTPEQQEKAQNMRGKRKGKGPR</sequence>
<dbReference type="InterPro" id="IPR012899">
    <property type="entry name" value="LTXXQ"/>
</dbReference>
<dbReference type="PIRSF" id="PIRSF034445">
    <property type="entry name" value="CpxP_Spy"/>
    <property type="match status" value="1"/>
</dbReference>
<evidence type="ECO:0000256" key="5">
    <source>
        <dbReference type="SAM" id="Coils"/>
    </source>
</evidence>
<evidence type="ECO:0000256" key="6">
    <source>
        <dbReference type="SAM" id="MobiDB-lite"/>
    </source>
</evidence>
<reference evidence="8 9" key="1">
    <citation type="submission" date="2020-08" db="EMBL/GenBank/DDBJ databases">
        <title>Genomic Encyclopedia of Type Strains, Phase IV (KMG-IV): sequencing the most valuable type-strain genomes for metagenomic binning, comparative biology and taxonomic classification.</title>
        <authorList>
            <person name="Goeker M."/>
        </authorList>
    </citation>
    <scope>NUCLEOTIDE SEQUENCE [LARGE SCALE GENOMIC DNA]</scope>
    <source>
        <strain evidence="8 9">DSM 26287</strain>
    </source>
</reference>
<dbReference type="GO" id="GO:0051082">
    <property type="term" value="F:unfolded protein binding"/>
    <property type="evidence" value="ECO:0007669"/>
    <property type="project" value="TreeGrafter"/>
</dbReference>
<keyword evidence="4" id="KW-0574">Periplasm</keyword>
<dbReference type="AlphaFoldDB" id="A0A7X0NJ76"/>
<organism evidence="8 9">
    <name type="scientific">Thalassotalea piscium</name>
    <dbReference type="NCBI Taxonomy" id="1230533"/>
    <lineage>
        <taxon>Bacteria</taxon>
        <taxon>Pseudomonadati</taxon>
        <taxon>Pseudomonadota</taxon>
        <taxon>Gammaproteobacteria</taxon>
        <taxon>Alteromonadales</taxon>
        <taxon>Colwelliaceae</taxon>
        <taxon>Thalassotalea</taxon>
    </lineage>
</organism>
<keyword evidence="5" id="KW-0175">Coiled coil</keyword>
<comment type="subcellular location">
    <subcellularLocation>
        <location evidence="1">Periplasm</location>
    </subcellularLocation>
</comment>
<evidence type="ECO:0000313" key="9">
    <source>
        <dbReference type="Proteomes" id="UP000537141"/>
    </source>
</evidence>
<dbReference type="Pfam" id="PF07813">
    <property type="entry name" value="LTXXQ"/>
    <property type="match status" value="1"/>
</dbReference>
<evidence type="ECO:0000313" key="8">
    <source>
        <dbReference type="EMBL" id="MBB6544415.1"/>
    </source>
</evidence>
<dbReference type="CDD" id="cd09916">
    <property type="entry name" value="CpxP_like"/>
    <property type="match status" value="1"/>
</dbReference>
<keyword evidence="3 7" id="KW-0732">Signal</keyword>